<dbReference type="InterPro" id="IPR016181">
    <property type="entry name" value="Acyl_CoA_acyltransferase"/>
</dbReference>
<name>A0ABQ2D1P0_9BACI</name>
<protein>
    <recommendedName>
        <fullName evidence="1">N-acetyltransferase domain-containing protein</fullName>
    </recommendedName>
</protein>
<accession>A0ABQ2D1P0</accession>
<evidence type="ECO:0000313" key="3">
    <source>
        <dbReference type="Proteomes" id="UP000634435"/>
    </source>
</evidence>
<evidence type="ECO:0000259" key="1">
    <source>
        <dbReference type="PROSITE" id="PS51186"/>
    </source>
</evidence>
<dbReference type="InterPro" id="IPR000182">
    <property type="entry name" value="GNAT_dom"/>
</dbReference>
<sequence length="105" mass="11606">MIYVNPMNILLITSMRKITKIIGHILLTKVQIHDDNHSYQGLALAPVSVLPAYQNQGVGSALINNALQTAQQLNHAVVIVMGHATYYPRFGFEPASKYNIAAPYE</sequence>
<dbReference type="Gene3D" id="3.40.630.30">
    <property type="match status" value="1"/>
</dbReference>
<organism evidence="2 3">
    <name type="scientific">Virgibacillus kapii</name>
    <dbReference type="NCBI Taxonomy" id="1638645"/>
    <lineage>
        <taxon>Bacteria</taxon>
        <taxon>Bacillati</taxon>
        <taxon>Bacillota</taxon>
        <taxon>Bacilli</taxon>
        <taxon>Bacillales</taxon>
        <taxon>Bacillaceae</taxon>
        <taxon>Virgibacillus</taxon>
    </lineage>
</organism>
<proteinExistence type="predicted"/>
<dbReference type="Proteomes" id="UP000634435">
    <property type="component" value="Unassembled WGS sequence"/>
</dbReference>
<dbReference type="SUPFAM" id="SSF55729">
    <property type="entry name" value="Acyl-CoA N-acyltransferases (Nat)"/>
    <property type="match status" value="1"/>
</dbReference>
<comment type="caution">
    <text evidence="2">The sequence shown here is derived from an EMBL/GenBank/DDBJ whole genome shotgun (WGS) entry which is preliminary data.</text>
</comment>
<keyword evidence="3" id="KW-1185">Reference proteome</keyword>
<feature type="domain" description="N-acetyltransferase" evidence="1">
    <location>
        <begin position="1"/>
        <end position="105"/>
    </location>
</feature>
<dbReference type="Pfam" id="PF13508">
    <property type="entry name" value="Acetyltransf_7"/>
    <property type="match status" value="1"/>
</dbReference>
<dbReference type="PROSITE" id="PS51186">
    <property type="entry name" value="GNAT"/>
    <property type="match status" value="1"/>
</dbReference>
<dbReference type="CDD" id="cd04301">
    <property type="entry name" value="NAT_SF"/>
    <property type="match status" value="1"/>
</dbReference>
<gene>
    <name evidence="2" type="ORF">GCM10007111_00180</name>
</gene>
<dbReference type="EMBL" id="BMPN01000001">
    <property type="protein sequence ID" value="GGJ41943.1"/>
    <property type="molecule type" value="Genomic_DNA"/>
</dbReference>
<reference evidence="3" key="1">
    <citation type="journal article" date="2019" name="Int. J. Syst. Evol. Microbiol.">
        <title>The Global Catalogue of Microorganisms (GCM) 10K type strain sequencing project: providing services to taxonomists for standard genome sequencing and annotation.</title>
        <authorList>
            <consortium name="The Broad Institute Genomics Platform"/>
            <consortium name="The Broad Institute Genome Sequencing Center for Infectious Disease"/>
            <person name="Wu L."/>
            <person name="Ma J."/>
        </authorList>
    </citation>
    <scope>NUCLEOTIDE SEQUENCE [LARGE SCALE GENOMIC DNA]</scope>
    <source>
        <strain evidence="3">JCM 30071</strain>
    </source>
</reference>
<evidence type="ECO:0000313" key="2">
    <source>
        <dbReference type="EMBL" id="GGJ41943.1"/>
    </source>
</evidence>